<evidence type="ECO:0000313" key="1">
    <source>
        <dbReference type="EnsemblMetazoa" id="PPA37008.1"/>
    </source>
</evidence>
<gene>
    <name evidence="1" type="primary">WBGene00275377</name>
</gene>
<organism evidence="1 2">
    <name type="scientific">Pristionchus pacificus</name>
    <name type="common">Parasitic nematode worm</name>
    <dbReference type="NCBI Taxonomy" id="54126"/>
    <lineage>
        <taxon>Eukaryota</taxon>
        <taxon>Metazoa</taxon>
        <taxon>Ecdysozoa</taxon>
        <taxon>Nematoda</taxon>
        <taxon>Chromadorea</taxon>
        <taxon>Rhabditida</taxon>
        <taxon>Rhabditina</taxon>
        <taxon>Diplogasteromorpha</taxon>
        <taxon>Diplogasteroidea</taxon>
        <taxon>Neodiplogasteridae</taxon>
        <taxon>Pristionchus</taxon>
    </lineage>
</organism>
<keyword evidence="2" id="KW-1185">Reference proteome</keyword>
<accession>A0A2A6BGJ0</accession>
<name>A0A2A6BGJ0_PRIPA</name>
<evidence type="ECO:0000313" key="2">
    <source>
        <dbReference type="Proteomes" id="UP000005239"/>
    </source>
</evidence>
<protein>
    <submittedName>
        <fullName evidence="1">Uncharacterized protein</fullName>
    </submittedName>
</protein>
<sequence>MKRAAHFLRTIEERNLSMKCVRKCYEKRSGEETDGKVANEDLQYTHREPKLLRSTPVAAMKTAARREGPSWTERIRHVATLSTPRKTNV</sequence>
<reference evidence="2" key="1">
    <citation type="journal article" date="2008" name="Nat. Genet.">
        <title>The Pristionchus pacificus genome provides a unique perspective on nematode lifestyle and parasitism.</title>
        <authorList>
            <person name="Dieterich C."/>
            <person name="Clifton S.W."/>
            <person name="Schuster L.N."/>
            <person name="Chinwalla A."/>
            <person name="Delehaunty K."/>
            <person name="Dinkelacker I."/>
            <person name="Fulton L."/>
            <person name="Fulton R."/>
            <person name="Godfrey J."/>
            <person name="Minx P."/>
            <person name="Mitreva M."/>
            <person name="Roeseler W."/>
            <person name="Tian H."/>
            <person name="Witte H."/>
            <person name="Yang S.P."/>
            <person name="Wilson R.K."/>
            <person name="Sommer R.J."/>
        </authorList>
    </citation>
    <scope>NUCLEOTIDE SEQUENCE [LARGE SCALE GENOMIC DNA]</scope>
    <source>
        <strain evidence="2">PS312</strain>
    </source>
</reference>
<dbReference type="EnsemblMetazoa" id="PPA37008.1">
    <property type="protein sequence ID" value="PPA37008.1"/>
    <property type="gene ID" value="WBGene00275377"/>
</dbReference>
<dbReference type="Proteomes" id="UP000005239">
    <property type="component" value="Unassembled WGS sequence"/>
</dbReference>
<dbReference type="AlphaFoldDB" id="A0A2A6BGJ0"/>
<reference evidence="1" key="2">
    <citation type="submission" date="2022-06" db="UniProtKB">
        <authorList>
            <consortium name="EnsemblMetazoa"/>
        </authorList>
    </citation>
    <scope>IDENTIFICATION</scope>
    <source>
        <strain evidence="1">PS312</strain>
    </source>
</reference>
<proteinExistence type="predicted"/>
<accession>A0A8R1UU00</accession>